<dbReference type="EMBL" id="JAUZQC010000011">
    <property type="protein sequence ID" value="KAK5863519.1"/>
    <property type="molecule type" value="Genomic_DNA"/>
</dbReference>
<evidence type="ECO:0000313" key="2">
    <source>
        <dbReference type="EMBL" id="KAK5863519.1"/>
    </source>
</evidence>
<proteinExistence type="predicted"/>
<protein>
    <submittedName>
        <fullName evidence="2">Uncharacterized protein</fullName>
    </submittedName>
</protein>
<comment type="caution">
    <text evidence="2">The sequence shown here is derived from an EMBL/GenBank/DDBJ whole genome shotgun (WGS) entry which is preliminary data.</text>
</comment>
<sequence>MGCHQGAAAALISPKPATTFSGHTWGEEETKRRDPPERKNRTLVSWRKRRHKKFTREASTSLLPPRVKLPAPTAMQQLRAASYSCKSAGNKNQYRSAASHCTQPPLTLPSTLTLLLTPCTHWRSQTPPGNAEPAHV</sequence>
<name>A0AAN8AP94_ELEMC</name>
<reference evidence="2 3" key="1">
    <citation type="journal article" date="2023" name="Genes (Basel)">
        <title>Chromosome-Level Genome Assembly and Circadian Gene Repertoire of the Patagonia Blennie Eleginops maclovinus-The Closest Ancestral Proxy of Antarctic Cryonotothenioids.</title>
        <authorList>
            <person name="Cheng C.C."/>
            <person name="Rivera-Colon A.G."/>
            <person name="Minhas B.F."/>
            <person name="Wilson L."/>
            <person name="Rayamajhi N."/>
            <person name="Vargas-Chacoff L."/>
            <person name="Catchen J.M."/>
        </authorList>
    </citation>
    <scope>NUCLEOTIDE SEQUENCE [LARGE SCALE GENOMIC DNA]</scope>
    <source>
        <strain evidence="2">JMC-PN-2008</strain>
    </source>
</reference>
<dbReference type="AlphaFoldDB" id="A0AAN8AP94"/>
<gene>
    <name evidence="2" type="ORF">PBY51_000546</name>
</gene>
<feature type="region of interest" description="Disordered" evidence="1">
    <location>
        <begin position="1"/>
        <end position="42"/>
    </location>
</feature>
<keyword evidence="3" id="KW-1185">Reference proteome</keyword>
<accession>A0AAN8AP94</accession>
<evidence type="ECO:0000256" key="1">
    <source>
        <dbReference type="SAM" id="MobiDB-lite"/>
    </source>
</evidence>
<dbReference type="Proteomes" id="UP001346869">
    <property type="component" value="Unassembled WGS sequence"/>
</dbReference>
<reference evidence="2 3" key="2">
    <citation type="journal article" date="2023" name="Mol. Biol. Evol.">
        <title>Genomics of Secondarily Temperate Adaptation in the Only Non-Antarctic Icefish.</title>
        <authorList>
            <person name="Rivera-Colon A.G."/>
            <person name="Rayamajhi N."/>
            <person name="Minhas B.F."/>
            <person name="Madrigal G."/>
            <person name="Bilyk K.T."/>
            <person name="Yoon V."/>
            <person name="Hune M."/>
            <person name="Gregory S."/>
            <person name="Cheng C.H.C."/>
            <person name="Catchen J.M."/>
        </authorList>
    </citation>
    <scope>NUCLEOTIDE SEQUENCE [LARGE SCALE GENOMIC DNA]</scope>
    <source>
        <strain evidence="2">JMC-PN-2008</strain>
    </source>
</reference>
<evidence type="ECO:0000313" key="3">
    <source>
        <dbReference type="Proteomes" id="UP001346869"/>
    </source>
</evidence>
<organism evidence="2 3">
    <name type="scientific">Eleginops maclovinus</name>
    <name type="common">Patagonian blennie</name>
    <name type="synonym">Eleginus maclovinus</name>
    <dbReference type="NCBI Taxonomy" id="56733"/>
    <lineage>
        <taxon>Eukaryota</taxon>
        <taxon>Metazoa</taxon>
        <taxon>Chordata</taxon>
        <taxon>Craniata</taxon>
        <taxon>Vertebrata</taxon>
        <taxon>Euteleostomi</taxon>
        <taxon>Actinopterygii</taxon>
        <taxon>Neopterygii</taxon>
        <taxon>Teleostei</taxon>
        <taxon>Neoteleostei</taxon>
        <taxon>Acanthomorphata</taxon>
        <taxon>Eupercaria</taxon>
        <taxon>Perciformes</taxon>
        <taxon>Notothenioidei</taxon>
        <taxon>Eleginopidae</taxon>
        <taxon>Eleginops</taxon>
    </lineage>
</organism>
<feature type="compositionally biased region" description="Basic and acidic residues" evidence="1">
    <location>
        <begin position="25"/>
        <end position="40"/>
    </location>
</feature>